<dbReference type="STRING" id="639283.Snov_1953"/>
<dbReference type="InterPro" id="IPR013491">
    <property type="entry name" value="Tape_meas_N"/>
</dbReference>
<dbReference type="RefSeq" id="WP_013166757.1">
    <property type="nucleotide sequence ID" value="NC_014217.1"/>
</dbReference>
<evidence type="ECO:0000256" key="1">
    <source>
        <dbReference type="SAM" id="MobiDB-lite"/>
    </source>
</evidence>
<feature type="domain" description="Tape measure protein N-terminal" evidence="3">
    <location>
        <begin position="73"/>
        <end position="263"/>
    </location>
</feature>
<reference evidence="4 5" key="1">
    <citation type="journal article" date="2012" name="Stand. Genomic Sci.">
        <title>Complete genome sequence of the facultatively chemolithoautotrophic and methylotrophic alpha Proteobacterium Starkeya novella type strain (ATCC 8093(T)).</title>
        <authorList>
            <person name="Kappler U."/>
            <person name="Davenport K."/>
            <person name="Beatson S."/>
            <person name="Lucas S."/>
            <person name="Lapidus A."/>
            <person name="Copeland A."/>
            <person name="Berry K.W."/>
            <person name="Glavina Del Rio T."/>
            <person name="Hammon N."/>
            <person name="Dalin E."/>
            <person name="Tice H."/>
            <person name="Pitluck S."/>
            <person name="Richardson P."/>
            <person name="Bruce D."/>
            <person name="Goodwin L.A."/>
            <person name="Han C."/>
            <person name="Tapia R."/>
            <person name="Detter J.C."/>
            <person name="Chang Y.J."/>
            <person name="Jeffries C.D."/>
            <person name="Land M."/>
            <person name="Hauser L."/>
            <person name="Kyrpides N.C."/>
            <person name="Goker M."/>
            <person name="Ivanova N."/>
            <person name="Klenk H.P."/>
            <person name="Woyke T."/>
        </authorList>
    </citation>
    <scope>NUCLEOTIDE SEQUENCE [LARGE SCALE GENOMIC DNA]</scope>
    <source>
        <strain evidence="5">ATCC 8093 / DSM 506 / JCM 20403 / CCM 1077 / IAM 12100 / NBRC 12443 / NCIMB 10456</strain>
    </source>
</reference>
<dbReference type="AlphaFoldDB" id="D6ZZB7"/>
<evidence type="ECO:0000259" key="3">
    <source>
        <dbReference type="Pfam" id="PF20155"/>
    </source>
</evidence>
<dbReference type="EMBL" id="CP002026">
    <property type="protein sequence ID" value="ADH89253.1"/>
    <property type="molecule type" value="Genomic_DNA"/>
</dbReference>
<organism evidence="4 5">
    <name type="scientific">Ancylobacter novellus (strain ATCC 8093 / DSM 506 / JCM 20403 / CCM 1077 / IAM 12100 / NBRC 12443 / NCIMB 10456)</name>
    <name type="common">Starkeya novella</name>
    <dbReference type="NCBI Taxonomy" id="639283"/>
    <lineage>
        <taxon>Bacteria</taxon>
        <taxon>Pseudomonadati</taxon>
        <taxon>Pseudomonadota</taxon>
        <taxon>Alphaproteobacteria</taxon>
        <taxon>Hyphomicrobiales</taxon>
        <taxon>Xanthobacteraceae</taxon>
        <taxon>Ancylobacter</taxon>
    </lineage>
</organism>
<sequence length="812" mass="82944">MATDLERLVVQLSADIKSYEAAMNRASGITARRAREIENKWRQTQKRLSGIGRDMASGIIAPLSGIGAALGAREIAAYADAWTEAGNKLRAAATSSGVQVRSLNDLKDGANAARTDLESYVDLYAKLIRSASGVAESEQEIAAATQIVAQAFKAGGASAQEQAAGILQLGQALGSGVLQGDELRSLRENAPVIAQAIADEFGVTIAGLKELGAQGELVSWRIFRAILNAQDTVAAQFKATNATIRDGITAVNNEFLAYIGNADSSAGASRGLAQALLSLAANFNGVADAAVAFATVVAGALTGRALAGMVTTLGSAVAALGALLTALRTGAPIAATFTAALGPIGLLAGAAAAALVLLTYRQEGADEAAQAHRKALVDLQDAYAAVRRGSEGAEKKLADLSAKHLEAAKAAITNAKAQLQAAQAVQAAGETTMPAFGPEGLLAPAAQAGFVERNTAAAIALLEKRQTELADLEKRLANPEVGLTTDTSGYGNAPTATSSPKVGRRTADDRFREDIQAVKDRTAALAAEQELIGQSIAAQESRRLQLDLEAQALADLREEARRKGETDLESIQLAPEQVAAIKEVADAYGQQAEALAKAQQAFADANDLAHGFASDLASGLLDGASAADALSNALDNVADKLLDMALNSLFDPNGGVLGGLFKGLTGLATGGPVAGSGGIGHAATGGHISGPGSGTSDSIPMMLSNGEYVVNAKQAKKYAPLLEAINSGTIGTIGKMAGGGLVAPRLPRTSSVAAARAPGAVTVSYAPNVTIEAGASAEAVAQLQRVLAEDRRSFATRTIKTIQEARRRNVGI</sequence>
<name>D6ZZB7_ANCN5</name>
<dbReference type="HOGENOM" id="CLU_351916_0_0_5"/>
<dbReference type="NCBIfam" id="TIGR02675">
    <property type="entry name" value="tape_meas_nterm"/>
    <property type="match status" value="1"/>
</dbReference>
<gene>
    <name evidence="4" type="ordered locus">Snov_1953</name>
</gene>
<dbReference type="eggNOG" id="COG5281">
    <property type="taxonomic scope" value="Bacteria"/>
</dbReference>
<evidence type="ECO:0000256" key="2">
    <source>
        <dbReference type="SAM" id="Phobius"/>
    </source>
</evidence>
<dbReference type="Proteomes" id="UP000006633">
    <property type="component" value="Chromosome"/>
</dbReference>
<keyword evidence="2" id="KW-0812">Transmembrane</keyword>
<evidence type="ECO:0000313" key="4">
    <source>
        <dbReference type="EMBL" id="ADH89253.1"/>
    </source>
</evidence>
<protein>
    <submittedName>
        <fullName evidence="4">Phage tape measure protein</fullName>
    </submittedName>
</protein>
<keyword evidence="2" id="KW-1133">Transmembrane helix</keyword>
<evidence type="ECO:0000313" key="5">
    <source>
        <dbReference type="Proteomes" id="UP000006633"/>
    </source>
</evidence>
<feature type="compositionally biased region" description="Polar residues" evidence="1">
    <location>
        <begin position="484"/>
        <end position="500"/>
    </location>
</feature>
<dbReference type="KEGG" id="sno:Snov_1953"/>
<dbReference type="Pfam" id="PF20155">
    <property type="entry name" value="TMP_3"/>
    <property type="match status" value="1"/>
</dbReference>
<feature type="region of interest" description="Disordered" evidence="1">
    <location>
        <begin position="481"/>
        <end position="505"/>
    </location>
</feature>
<feature type="transmembrane region" description="Helical" evidence="2">
    <location>
        <begin position="339"/>
        <end position="360"/>
    </location>
</feature>
<feature type="transmembrane region" description="Helical" evidence="2">
    <location>
        <begin position="305"/>
        <end position="327"/>
    </location>
</feature>
<accession>D6ZZB7</accession>
<keyword evidence="2" id="KW-0472">Membrane</keyword>
<proteinExistence type="predicted"/>
<keyword evidence="5" id="KW-1185">Reference proteome</keyword>